<organism evidence="1 2">
    <name type="scientific">Streptomyces pakalii</name>
    <dbReference type="NCBI Taxonomy" id="3036494"/>
    <lineage>
        <taxon>Bacteria</taxon>
        <taxon>Bacillati</taxon>
        <taxon>Actinomycetota</taxon>
        <taxon>Actinomycetes</taxon>
        <taxon>Kitasatosporales</taxon>
        <taxon>Streptomycetaceae</taxon>
        <taxon>Streptomyces</taxon>
    </lineage>
</organism>
<proteinExistence type="predicted"/>
<dbReference type="InterPro" id="IPR010982">
    <property type="entry name" value="Lambda_DNA-bd_dom_sf"/>
</dbReference>
<keyword evidence="2" id="KW-1185">Reference proteome</keyword>
<gene>
    <name evidence="1" type="ORF">P5W92_33410</name>
</gene>
<dbReference type="RefSeq" id="WP_283901152.1">
    <property type="nucleotide sequence ID" value="NZ_JARWAF010000021.1"/>
</dbReference>
<accession>A0ABT7DHH8</accession>
<protein>
    <submittedName>
        <fullName evidence="1">Helix-turn-helix transcriptional regulator</fullName>
    </submittedName>
</protein>
<dbReference type="Gene3D" id="1.10.260.40">
    <property type="entry name" value="lambda repressor-like DNA-binding domains"/>
    <property type="match status" value="1"/>
</dbReference>
<evidence type="ECO:0000313" key="1">
    <source>
        <dbReference type="EMBL" id="MDJ1645271.1"/>
    </source>
</evidence>
<reference evidence="1 2" key="1">
    <citation type="submission" date="2023-04" db="EMBL/GenBank/DDBJ databases">
        <title>A novel species of the genus Streptomyces: Streptomyces pakalii sp. nov. isolated from a Mexican soil jungle.</title>
        <authorList>
            <person name="Chavez-Hernandez M.A."/>
            <person name="Ortiz-Alvarez J."/>
            <person name="Villa-Tanaca L."/>
            <person name="Hernandez-Rodriguez C."/>
        </authorList>
    </citation>
    <scope>NUCLEOTIDE SEQUENCE [LARGE SCALE GENOMIC DNA]</scope>
    <source>
        <strain evidence="1 2">ENCB-J15</strain>
    </source>
</reference>
<dbReference type="CDD" id="cd00093">
    <property type="entry name" value="HTH_XRE"/>
    <property type="match status" value="1"/>
</dbReference>
<dbReference type="Proteomes" id="UP001237194">
    <property type="component" value="Unassembled WGS sequence"/>
</dbReference>
<comment type="caution">
    <text evidence="1">The sequence shown here is derived from an EMBL/GenBank/DDBJ whole genome shotgun (WGS) entry which is preliminary data.</text>
</comment>
<dbReference type="InterPro" id="IPR001387">
    <property type="entry name" value="Cro/C1-type_HTH"/>
</dbReference>
<evidence type="ECO:0000313" key="2">
    <source>
        <dbReference type="Proteomes" id="UP001237194"/>
    </source>
</evidence>
<name>A0ABT7DHH8_9ACTN</name>
<sequence>MTRVDPPDSADRAVARALRTGPFDLALRMAVRASGLSLERLAHRLTTRGIHVSASSLSNWQTGRSRPERAESVHALRALEQILGLPRDGLIQLLGPRRPRGRWLDHVPGSVSYDAIFDDHARLTRMMAAGGFADPDRYAYRTVEDRVTLDSAGVVRRIEVRNLVSALVDGVDGCVVYYRADDGSHPEVRPVEGCRLGRTRVDEASGFLVAELLFDHRLDRGDVQLIAFDQHFTTVRARPGTSDHYYKAFRAPCPGYLLRVAFHPDAVPVRLRSFRADRWGDEPTEEHALPCHRNRVTHVHIPDVPPGVVGVRWEWT</sequence>
<dbReference type="EMBL" id="JARWAF010000021">
    <property type="protein sequence ID" value="MDJ1645271.1"/>
    <property type="molecule type" value="Genomic_DNA"/>
</dbReference>